<comment type="caution">
    <text evidence="1">The sequence shown here is derived from an EMBL/GenBank/DDBJ whole genome shotgun (WGS) entry which is preliminary data.</text>
</comment>
<reference evidence="1" key="1">
    <citation type="submission" date="2022-10" db="EMBL/GenBank/DDBJ databases">
        <title>Culturing micro-colonial fungi from biological soil crusts in the Mojave desert and describing Neophaeococcomyces mojavensis, and introducing the new genera and species Taxawa tesnikishii.</title>
        <authorList>
            <person name="Kurbessoian T."/>
            <person name="Stajich J.E."/>
        </authorList>
    </citation>
    <scope>NUCLEOTIDE SEQUENCE</scope>
    <source>
        <strain evidence="1">TK_1</strain>
    </source>
</reference>
<evidence type="ECO:0000313" key="1">
    <source>
        <dbReference type="EMBL" id="KAJ9654336.1"/>
    </source>
</evidence>
<name>A0ABQ9NHX4_9PEZI</name>
<organism evidence="1 2">
    <name type="scientific">Coniosporium apollinis</name>
    <dbReference type="NCBI Taxonomy" id="61459"/>
    <lineage>
        <taxon>Eukaryota</taxon>
        <taxon>Fungi</taxon>
        <taxon>Dikarya</taxon>
        <taxon>Ascomycota</taxon>
        <taxon>Pezizomycotina</taxon>
        <taxon>Dothideomycetes</taxon>
        <taxon>Dothideomycetes incertae sedis</taxon>
        <taxon>Coniosporium</taxon>
    </lineage>
</organism>
<keyword evidence="2" id="KW-1185">Reference proteome</keyword>
<proteinExistence type="predicted"/>
<evidence type="ECO:0000313" key="2">
    <source>
        <dbReference type="Proteomes" id="UP001172684"/>
    </source>
</evidence>
<dbReference type="EMBL" id="JAPDRL010000245">
    <property type="protein sequence ID" value="KAJ9654336.1"/>
    <property type="molecule type" value="Genomic_DNA"/>
</dbReference>
<dbReference type="Proteomes" id="UP001172684">
    <property type="component" value="Unassembled WGS sequence"/>
</dbReference>
<dbReference type="InterPro" id="IPR029058">
    <property type="entry name" value="AB_hydrolase_fold"/>
</dbReference>
<accession>A0ABQ9NHX4</accession>
<protein>
    <submittedName>
        <fullName evidence="1">Uncharacterized protein</fullName>
    </submittedName>
</protein>
<sequence>MSFCATNEYPNRTLTGQDINGFFALFPLSGIWNPFGLWGQPAALSLLVGSLIPGAPLLRDFARWFTDVANRHLQQMNYFSQLPPPGTQIPRPDMLPFLSLFAYAMGGYNIPINAVPGITTEQYQPNDGIVNTESMSGPISGPIREDDFPINAPLCQKVAKYWHLGKNVTMDHADQIGVFTNRNT</sequence>
<gene>
    <name evidence="1" type="ORF">H2201_009021</name>
</gene>
<feature type="non-terminal residue" evidence="1">
    <location>
        <position position="184"/>
    </location>
</feature>
<dbReference type="Gene3D" id="3.40.50.1820">
    <property type="entry name" value="alpha/beta hydrolase"/>
    <property type="match status" value="1"/>
</dbReference>